<keyword evidence="16" id="KW-1185">Reference proteome</keyword>
<feature type="binding site" evidence="12">
    <location>
        <position position="463"/>
    </location>
    <ligand>
        <name>Zn(2+)</name>
        <dbReference type="ChEBI" id="CHEBI:29105"/>
        <label>2</label>
    </ligand>
</feature>
<dbReference type="Proteomes" id="UP000185544">
    <property type="component" value="Chromosome"/>
</dbReference>
<dbReference type="HAMAP" id="MF_00983">
    <property type="entry name" value="PriA"/>
    <property type="match status" value="1"/>
</dbReference>
<evidence type="ECO:0000313" key="15">
    <source>
        <dbReference type="EMBL" id="APS00674.1"/>
    </source>
</evidence>
<accession>A0A1L6MYP1</accession>
<dbReference type="InterPro" id="IPR011545">
    <property type="entry name" value="DEAD/DEAH_box_helicase_dom"/>
</dbReference>
<dbReference type="PANTHER" id="PTHR30580:SF0">
    <property type="entry name" value="PRIMOSOMAL PROTEIN N"/>
    <property type="match status" value="1"/>
</dbReference>
<comment type="subunit">
    <text evidence="12">Component of the replication restart primosome.</text>
</comment>
<dbReference type="SMART" id="SM00490">
    <property type="entry name" value="HELICc"/>
    <property type="match status" value="1"/>
</dbReference>
<dbReference type="InterPro" id="IPR001650">
    <property type="entry name" value="Helicase_C-like"/>
</dbReference>
<protein>
    <recommendedName>
        <fullName evidence="12">Replication restart protein PriA</fullName>
    </recommendedName>
    <alternativeName>
        <fullName evidence="12">ATP-dependent DNA helicase PriA</fullName>
        <ecNumber evidence="12">5.6.2.4</ecNumber>
    </alternativeName>
    <alternativeName>
        <fullName evidence="12">DNA 3'-5' helicase PriA</fullName>
    </alternativeName>
</protein>
<dbReference type="InterPro" id="IPR005259">
    <property type="entry name" value="PriA"/>
</dbReference>
<dbReference type="InterPro" id="IPR041236">
    <property type="entry name" value="PriA_C"/>
</dbReference>
<evidence type="ECO:0000259" key="14">
    <source>
        <dbReference type="PROSITE" id="PS51194"/>
    </source>
</evidence>
<dbReference type="GO" id="GO:1990077">
    <property type="term" value="C:primosome complex"/>
    <property type="evidence" value="ECO:0007669"/>
    <property type="project" value="UniProtKB-UniRule"/>
</dbReference>
<dbReference type="GO" id="GO:0043138">
    <property type="term" value="F:3'-5' DNA helicase activity"/>
    <property type="evidence" value="ECO:0007669"/>
    <property type="project" value="UniProtKB-EC"/>
</dbReference>
<dbReference type="CDD" id="cd17929">
    <property type="entry name" value="DEXHc_priA"/>
    <property type="match status" value="1"/>
</dbReference>
<evidence type="ECO:0000256" key="2">
    <source>
        <dbReference type="ARBA" id="ARBA00022705"/>
    </source>
</evidence>
<feature type="binding site" evidence="12">
    <location>
        <position position="495"/>
    </location>
    <ligand>
        <name>Zn(2+)</name>
        <dbReference type="ChEBI" id="CHEBI:29105"/>
        <label>1</label>
    </ligand>
</feature>
<dbReference type="Pfam" id="PF18319">
    <property type="entry name" value="Zn_ribbon_PriA"/>
    <property type="match status" value="1"/>
</dbReference>
<comment type="cofactor">
    <cofactor evidence="12">
        <name>Zn(2+)</name>
        <dbReference type="ChEBI" id="CHEBI:29105"/>
    </cofactor>
    <text evidence="12">Binds 2 zinc ions per subunit.</text>
</comment>
<evidence type="ECO:0000256" key="10">
    <source>
        <dbReference type="ARBA" id="ARBA00023235"/>
    </source>
</evidence>
<comment type="similarity">
    <text evidence="12">Belongs to the helicase family. PriA subfamily.</text>
</comment>
<dbReference type="FunFam" id="3.40.50.300:FF:000489">
    <property type="entry name" value="Primosome assembly protein PriA"/>
    <property type="match status" value="1"/>
</dbReference>
<evidence type="ECO:0000256" key="6">
    <source>
        <dbReference type="ARBA" id="ARBA00022806"/>
    </source>
</evidence>
<comment type="catalytic activity">
    <reaction evidence="12">
        <text>Couples ATP hydrolysis with the unwinding of duplex DNA by translocating in the 3'-5' direction.</text>
        <dbReference type="EC" id="5.6.2.4"/>
    </reaction>
</comment>
<keyword evidence="2 12" id="KW-0235">DNA replication</keyword>
<comment type="function">
    <text evidence="12">Initiates the restart of stalled replication forks, which reloads the replicative helicase on sites other than the origin of replication. Recognizes and binds to abandoned replication forks and remodels them to uncover a helicase loading site. Promotes assembly of the primosome at these replication forks.</text>
</comment>
<dbReference type="PANTHER" id="PTHR30580">
    <property type="entry name" value="PRIMOSOMAL PROTEIN N"/>
    <property type="match status" value="1"/>
</dbReference>
<evidence type="ECO:0000259" key="13">
    <source>
        <dbReference type="PROSITE" id="PS51192"/>
    </source>
</evidence>
<dbReference type="PROSITE" id="PS51192">
    <property type="entry name" value="HELICASE_ATP_BIND_1"/>
    <property type="match status" value="1"/>
</dbReference>
<sequence length="746" mass="82675">MRSLIMRIAHVALPLPVSRLFSYEVVPELDNVQVGSCVLCSFRQRRMVGIVLACEDREPPQGVTIKPLLSVLQSPASIPLDLVTFLQELASYYMAPIGEVMRFALPGGLVSLRERDGNWKLKGGRAVQWVMPTLQVEVKADLRGQAVAILAHLRACGAAPLSHLVARWKNTRAVVKKLVSLGLVRLEAREAEKTPLSQSFSREPPPILTPSQEAAMSSIRERIRNREKHTFLLQGVTGSGKTEVYLRAIAEARQAGRGVIVLVPEIALTPQLIARFQGRFGEEVAVLHSGLTGKERYRMWHKLHQGEADVVIGARSALFAPVRRVGLIIVDEEHDPSFKQEEGVRYHARDMAMLRCHRAGGVCILGTATPSVETEYLVRKGKISRLLLPDRAGFQPMPQVSVVDLRKMKAGPGGNKFLSLPLHRALEQTLEAQEQAILFLNRRGFAPSVLCTNCGYLMVCPLCSVALTLHKKGGELLRCHYCDHQKPMKQVCTACGQSTLSLEGLGTERLEETLHRSFPQARIGRLDRDVGSNRNLERVLNSMRERTLDILVGTQMVAKGHDLPHVTLVGIIHADAVLAIPDFRTAERAFQLFVQVAGRAGRRGMSGRVLLQTHNPSHFAVVRAVQYDVDGFLEKELADRQELAYPPITRAALIRIDAVKEEEAKASALQLARVALAAAQRGGGVTVLGPAPAPIARVRNRFRFRVMVRSLRRDLLRDVLKAVEAERQHLSKRIRVSLDIDPVQLL</sequence>
<dbReference type="GO" id="GO:0006310">
    <property type="term" value="P:DNA recombination"/>
    <property type="evidence" value="ECO:0007669"/>
    <property type="project" value="InterPro"/>
</dbReference>
<comment type="catalytic activity">
    <reaction evidence="11 12">
        <text>ATP + H2O = ADP + phosphate + H(+)</text>
        <dbReference type="Rhea" id="RHEA:13065"/>
        <dbReference type="ChEBI" id="CHEBI:15377"/>
        <dbReference type="ChEBI" id="CHEBI:15378"/>
        <dbReference type="ChEBI" id="CHEBI:30616"/>
        <dbReference type="ChEBI" id="CHEBI:43474"/>
        <dbReference type="ChEBI" id="CHEBI:456216"/>
        <dbReference type="EC" id="5.6.2.4"/>
    </reaction>
</comment>
<evidence type="ECO:0000313" key="16">
    <source>
        <dbReference type="Proteomes" id="UP000185544"/>
    </source>
</evidence>
<dbReference type="Gene3D" id="3.40.50.300">
    <property type="entry name" value="P-loop containing nucleotide triphosphate hydrolases"/>
    <property type="match status" value="2"/>
</dbReference>
<evidence type="ECO:0000256" key="3">
    <source>
        <dbReference type="ARBA" id="ARBA00022723"/>
    </source>
</evidence>
<feature type="binding site" evidence="12">
    <location>
        <position position="482"/>
    </location>
    <ligand>
        <name>Zn(2+)</name>
        <dbReference type="ChEBI" id="CHEBI:29105"/>
        <label>2</label>
    </ligand>
</feature>
<dbReference type="KEGG" id="pabo:BCY86_08295"/>
<keyword evidence="5 12" id="KW-0378">Hydrolase</keyword>
<evidence type="ECO:0000256" key="7">
    <source>
        <dbReference type="ARBA" id="ARBA00022833"/>
    </source>
</evidence>
<feature type="binding site" evidence="12">
    <location>
        <position position="451"/>
    </location>
    <ligand>
        <name>Zn(2+)</name>
        <dbReference type="ChEBI" id="CHEBI:29105"/>
        <label>1</label>
    </ligand>
</feature>
<dbReference type="InterPro" id="IPR042115">
    <property type="entry name" value="PriA_3primeBD_sf"/>
</dbReference>
<dbReference type="SMART" id="SM00487">
    <property type="entry name" value="DEXDc"/>
    <property type="match status" value="1"/>
</dbReference>
<keyword evidence="1 12" id="KW-0639">Primosome</keyword>
<dbReference type="Pfam" id="PF00270">
    <property type="entry name" value="DEAD"/>
    <property type="match status" value="1"/>
</dbReference>
<keyword evidence="8 12" id="KW-0067">ATP-binding</keyword>
<dbReference type="EMBL" id="CP016908">
    <property type="protein sequence ID" value="APS00674.1"/>
    <property type="molecule type" value="Genomic_DNA"/>
</dbReference>
<dbReference type="PROSITE" id="PS51194">
    <property type="entry name" value="HELICASE_CTER"/>
    <property type="match status" value="1"/>
</dbReference>
<proteinExistence type="inferred from homology"/>
<dbReference type="AlphaFoldDB" id="A0A1L6MYP1"/>
<dbReference type="NCBIfam" id="TIGR00595">
    <property type="entry name" value="priA"/>
    <property type="match status" value="1"/>
</dbReference>
<dbReference type="STRING" id="1882918.BCY86_08295"/>
<organism evidence="15 16">
    <name type="scientific">Pajaroellobacter abortibovis</name>
    <dbReference type="NCBI Taxonomy" id="1882918"/>
    <lineage>
        <taxon>Bacteria</taxon>
        <taxon>Pseudomonadati</taxon>
        <taxon>Myxococcota</taxon>
        <taxon>Polyangia</taxon>
        <taxon>Polyangiales</taxon>
        <taxon>Polyangiaceae</taxon>
    </lineage>
</organism>
<dbReference type="InterPro" id="IPR014001">
    <property type="entry name" value="Helicase_ATP-bd"/>
</dbReference>
<evidence type="ECO:0000256" key="9">
    <source>
        <dbReference type="ARBA" id="ARBA00023125"/>
    </source>
</evidence>
<dbReference type="Pfam" id="PF17764">
    <property type="entry name" value="PriA_3primeBD"/>
    <property type="match status" value="1"/>
</dbReference>
<dbReference type="Gene3D" id="3.40.1440.60">
    <property type="entry name" value="PriA, 3(prime) DNA-binding domain"/>
    <property type="match status" value="1"/>
</dbReference>
<dbReference type="Pfam" id="PF18074">
    <property type="entry name" value="PriA_C"/>
    <property type="match status" value="1"/>
</dbReference>
<dbReference type="GO" id="GO:0006302">
    <property type="term" value="P:double-strand break repair"/>
    <property type="evidence" value="ECO:0007669"/>
    <property type="project" value="InterPro"/>
</dbReference>
<feature type="domain" description="Helicase C-terminal" evidence="14">
    <location>
        <begin position="487"/>
        <end position="651"/>
    </location>
</feature>
<dbReference type="GO" id="GO:0016887">
    <property type="term" value="F:ATP hydrolysis activity"/>
    <property type="evidence" value="ECO:0007669"/>
    <property type="project" value="RHEA"/>
</dbReference>
<evidence type="ECO:0000256" key="11">
    <source>
        <dbReference type="ARBA" id="ARBA00048988"/>
    </source>
</evidence>
<dbReference type="GO" id="GO:0008270">
    <property type="term" value="F:zinc ion binding"/>
    <property type="evidence" value="ECO:0007669"/>
    <property type="project" value="UniProtKB-UniRule"/>
</dbReference>
<evidence type="ECO:0000256" key="1">
    <source>
        <dbReference type="ARBA" id="ARBA00022515"/>
    </source>
</evidence>
<reference evidence="15 16" key="1">
    <citation type="submission" date="2016-08" db="EMBL/GenBank/DDBJ databases">
        <title>Identification and validation of antigenic proteins from Pajaroellobacter abortibovis using de-novo genome sequence assembly and reverse vaccinology.</title>
        <authorList>
            <person name="Welly B.T."/>
            <person name="Miller M.R."/>
            <person name="Stott J.L."/>
            <person name="Blanchard M.T."/>
            <person name="Islas-Trejo A.D."/>
            <person name="O'Rourke S.M."/>
            <person name="Young A.E."/>
            <person name="Medrano J.F."/>
            <person name="Van Eenennaam A.L."/>
        </authorList>
    </citation>
    <scope>NUCLEOTIDE SEQUENCE [LARGE SCALE GENOMIC DNA]</scope>
    <source>
        <strain evidence="15 16">BTF92-0548A/99-0131</strain>
    </source>
</reference>
<keyword evidence="7 12" id="KW-0862">Zinc</keyword>
<dbReference type="InterPro" id="IPR040498">
    <property type="entry name" value="PriA_CRR"/>
</dbReference>
<keyword evidence="6 12" id="KW-0347">Helicase</keyword>
<dbReference type="SUPFAM" id="SSF52540">
    <property type="entry name" value="P-loop containing nucleoside triphosphate hydrolases"/>
    <property type="match status" value="2"/>
</dbReference>
<feature type="binding site" evidence="12">
    <location>
        <position position="479"/>
    </location>
    <ligand>
        <name>Zn(2+)</name>
        <dbReference type="ChEBI" id="CHEBI:29105"/>
        <label>2</label>
    </ligand>
</feature>
<dbReference type="GO" id="GO:0006270">
    <property type="term" value="P:DNA replication initiation"/>
    <property type="evidence" value="ECO:0007669"/>
    <property type="project" value="TreeGrafter"/>
</dbReference>
<dbReference type="GO" id="GO:0006269">
    <property type="term" value="P:DNA replication, synthesis of primer"/>
    <property type="evidence" value="ECO:0007669"/>
    <property type="project" value="UniProtKB-KW"/>
</dbReference>
<dbReference type="InterPro" id="IPR027417">
    <property type="entry name" value="P-loop_NTPase"/>
</dbReference>
<keyword evidence="10 12" id="KW-0413">Isomerase</keyword>
<keyword evidence="4 12" id="KW-0547">Nucleotide-binding</keyword>
<gene>
    <name evidence="12" type="primary">priA</name>
    <name evidence="15" type="ORF">BCY86_08295</name>
</gene>
<evidence type="ECO:0000256" key="4">
    <source>
        <dbReference type="ARBA" id="ARBA00022741"/>
    </source>
</evidence>
<dbReference type="GO" id="GO:0003677">
    <property type="term" value="F:DNA binding"/>
    <property type="evidence" value="ECO:0007669"/>
    <property type="project" value="UniProtKB-UniRule"/>
</dbReference>
<feature type="binding site" evidence="12">
    <location>
        <position position="454"/>
    </location>
    <ligand>
        <name>Zn(2+)</name>
        <dbReference type="ChEBI" id="CHEBI:29105"/>
        <label>1</label>
    </ligand>
</feature>
<evidence type="ECO:0000256" key="12">
    <source>
        <dbReference type="HAMAP-Rule" id="MF_00983"/>
    </source>
</evidence>
<keyword evidence="9 12" id="KW-0238">DNA-binding</keyword>
<feature type="domain" description="Helicase ATP-binding" evidence="13">
    <location>
        <begin position="222"/>
        <end position="388"/>
    </location>
</feature>
<evidence type="ECO:0000256" key="8">
    <source>
        <dbReference type="ARBA" id="ARBA00022840"/>
    </source>
</evidence>
<feature type="binding site" evidence="12">
    <location>
        <position position="492"/>
    </location>
    <ligand>
        <name>Zn(2+)</name>
        <dbReference type="ChEBI" id="CHEBI:29105"/>
        <label>1</label>
    </ligand>
</feature>
<evidence type="ECO:0000256" key="5">
    <source>
        <dbReference type="ARBA" id="ARBA00022801"/>
    </source>
</evidence>
<keyword evidence="3 12" id="KW-0479">Metal-binding</keyword>
<dbReference type="GO" id="GO:0005524">
    <property type="term" value="F:ATP binding"/>
    <property type="evidence" value="ECO:0007669"/>
    <property type="project" value="UniProtKB-UniRule"/>
</dbReference>
<name>A0A1L6MYP1_9BACT</name>
<dbReference type="Pfam" id="PF00271">
    <property type="entry name" value="Helicase_C"/>
    <property type="match status" value="1"/>
</dbReference>
<dbReference type="InterPro" id="IPR041222">
    <property type="entry name" value="PriA_3primeBD"/>
</dbReference>
<dbReference type="EC" id="5.6.2.4" evidence="12"/>
<feature type="binding site" evidence="12">
    <location>
        <position position="460"/>
    </location>
    <ligand>
        <name>Zn(2+)</name>
        <dbReference type="ChEBI" id="CHEBI:29105"/>
        <label>2</label>
    </ligand>
</feature>